<organism evidence="1 2">
    <name type="scientific">Rhodopirellula maiorica SM1</name>
    <dbReference type="NCBI Taxonomy" id="1265738"/>
    <lineage>
        <taxon>Bacteria</taxon>
        <taxon>Pseudomonadati</taxon>
        <taxon>Planctomycetota</taxon>
        <taxon>Planctomycetia</taxon>
        <taxon>Pirellulales</taxon>
        <taxon>Pirellulaceae</taxon>
        <taxon>Novipirellula</taxon>
    </lineage>
</organism>
<comment type="caution">
    <text evidence="1">The sequence shown here is derived from an EMBL/GenBank/DDBJ whole genome shotgun (WGS) entry which is preliminary data.</text>
</comment>
<dbReference type="AlphaFoldDB" id="M5RZX3"/>
<evidence type="ECO:0000313" key="2">
    <source>
        <dbReference type="Proteomes" id="UP000011991"/>
    </source>
</evidence>
<proteinExistence type="predicted"/>
<gene>
    <name evidence="1" type="ORF">RMSM_02117</name>
</gene>
<evidence type="ECO:0000313" key="1">
    <source>
        <dbReference type="EMBL" id="EMI20952.1"/>
    </source>
</evidence>
<sequence length="41" mass="4628">MGILANSTTDTSARYNESLDDVRYDSPESLTLIKHSKLTHF</sequence>
<keyword evidence="2" id="KW-1185">Reference proteome</keyword>
<dbReference type="Proteomes" id="UP000011991">
    <property type="component" value="Unassembled WGS sequence"/>
</dbReference>
<name>M5RZX3_9BACT</name>
<accession>M5RZX3</accession>
<dbReference type="PATRIC" id="fig|1265738.3.peg.2124"/>
<reference evidence="1 2" key="1">
    <citation type="journal article" date="2013" name="Mar. Genomics">
        <title>Expression of sulfatases in Rhodopirellula baltica and the diversity of sulfatases in the genus Rhodopirellula.</title>
        <authorList>
            <person name="Wegner C.E."/>
            <person name="Richter-Heitmann T."/>
            <person name="Klindworth A."/>
            <person name="Klockow C."/>
            <person name="Richter M."/>
            <person name="Achstetter T."/>
            <person name="Glockner F.O."/>
            <person name="Harder J."/>
        </authorList>
    </citation>
    <scope>NUCLEOTIDE SEQUENCE [LARGE SCALE GENOMIC DNA]</scope>
    <source>
        <strain evidence="1 2">SM1</strain>
    </source>
</reference>
<dbReference type="EMBL" id="ANOG01000296">
    <property type="protein sequence ID" value="EMI20952.1"/>
    <property type="molecule type" value="Genomic_DNA"/>
</dbReference>
<protein>
    <submittedName>
        <fullName evidence="1">Uncharacterized protein</fullName>
    </submittedName>
</protein>